<evidence type="ECO:0000313" key="1">
    <source>
        <dbReference type="EMBL" id="EDM14814.1"/>
    </source>
</evidence>
<gene>
    <name evidence="1" type="ORF">rCG_50016</name>
</gene>
<reference evidence="1 2" key="1">
    <citation type="submission" date="2005-09" db="EMBL/GenBank/DDBJ databases">
        <authorList>
            <person name="Mural R.J."/>
            <person name="Li P.W."/>
            <person name="Adams M.D."/>
            <person name="Amanatides P.G."/>
            <person name="Baden-Tillson H."/>
            <person name="Barnstead M."/>
            <person name="Chin S.H."/>
            <person name="Dew I."/>
            <person name="Evans C.A."/>
            <person name="Ferriera S."/>
            <person name="Flanigan M."/>
            <person name="Fosler C."/>
            <person name="Glodek A."/>
            <person name="Gu Z."/>
            <person name="Holt R.A."/>
            <person name="Jennings D."/>
            <person name="Kraft C.L."/>
            <person name="Lu F."/>
            <person name="Nguyen T."/>
            <person name="Nusskern D.R."/>
            <person name="Pfannkoch C.M."/>
            <person name="Sitter C."/>
            <person name="Sutton G.G."/>
            <person name="Venter J.C."/>
            <person name="Wang Z."/>
            <person name="Woodage T."/>
            <person name="Zheng X.H."/>
            <person name="Zhong F."/>
        </authorList>
    </citation>
    <scope>NUCLEOTIDE SEQUENCE [LARGE SCALE GENOMIC DNA]</scope>
    <source>
        <strain>BN</strain>
        <strain evidence="2">Sprague-Dawley</strain>
    </source>
</reference>
<sequence length="17" mass="1747">MSLGLSSIAPLLLFATL</sequence>
<proteinExistence type="predicted"/>
<name>A6JVN8_RAT</name>
<organism evidence="1 2">
    <name type="scientific">Rattus norvegicus</name>
    <name type="common">Rat</name>
    <dbReference type="NCBI Taxonomy" id="10116"/>
    <lineage>
        <taxon>Eukaryota</taxon>
        <taxon>Metazoa</taxon>
        <taxon>Chordata</taxon>
        <taxon>Craniata</taxon>
        <taxon>Vertebrata</taxon>
        <taxon>Euteleostomi</taxon>
        <taxon>Mammalia</taxon>
        <taxon>Eutheria</taxon>
        <taxon>Euarchontoglires</taxon>
        <taxon>Glires</taxon>
        <taxon>Rodentia</taxon>
        <taxon>Myomorpha</taxon>
        <taxon>Muroidea</taxon>
        <taxon>Muridae</taxon>
        <taxon>Murinae</taxon>
        <taxon>Rattus</taxon>
    </lineage>
</organism>
<dbReference type="AlphaFoldDB" id="A6JVN8"/>
<dbReference type="EMBL" id="CH474003">
    <property type="protein sequence ID" value="EDM14814.1"/>
    <property type="molecule type" value="Genomic_DNA"/>
</dbReference>
<accession>A6JVN8</accession>
<protein>
    <submittedName>
        <fullName evidence="1">RCG50016</fullName>
    </submittedName>
</protein>
<dbReference type="Proteomes" id="UP000234681">
    <property type="component" value="Chromosome 2"/>
</dbReference>
<evidence type="ECO:0000313" key="2">
    <source>
        <dbReference type="Proteomes" id="UP000234681"/>
    </source>
</evidence>